<dbReference type="AlphaFoldDB" id="A0A8H9LY73"/>
<feature type="chain" id="PRO_5034722459" description="DUF4136 domain-containing protein" evidence="1">
    <location>
        <begin position="24"/>
        <end position="121"/>
    </location>
</feature>
<dbReference type="PROSITE" id="PS51257">
    <property type="entry name" value="PROKAR_LIPOPROTEIN"/>
    <property type="match status" value="1"/>
</dbReference>
<accession>A0A8H9LY73</accession>
<evidence type="ECO:0000256" key="1">
    <source>
        <dbReference type="SAM" id="SignalP"/>
    </source>
</evidence>
<sequence>MSRFIKWGAALVTLLWLAGCATTQPLESRDLHYRADTEQTFREAVAMMIEQGYVVRHADMSLGRAEAVLARWPGYRLQLQVSESGGGTLVRVSALSGSQPIPPYVLDPWLVELQSRLGELP</sequence>
<protein>
    <recommendedName>
        <fullName evidence="4">DUF4136 domain-containing protein</fullName>
    </recommendedName>
</protein>
<gene>
    <name evidence="2" type="ORF">GCM10007157_27290</name>
</gene>
<feature type="signal peptide" evidence="1">
    <location>
        <begin position="1"/>
        <end position="23"/>
    </location>
</feature>
<dbReference type="Proteomes" id="UP000623776">
    <property type="component" value="Unassembled WGS sequence"/>
</dbReference>
<proteinExistence type="predicted"/>
<dbReference type="RefSeq" id="WP_016916090.1">
    <property type="nucleotide sequence ID" value="NZ_BMXN01000018.1"/>
</dbReference>
<reference evidence="3" key="1">
    <citation type="journal article" date="2019" name="Int. J. Syst. Evol. Microbiol.">
        <title>The Global Catalogue of Microorganisms (GCM) 10K type strain sequencing project: providing services to taxonomists for standard genome sequencing and annotation.</title>
        <authorList>
            <consortium name="The Broad Institute Genomics Platform"/>
            <consortium name="The Broad Institute Genome Sequencing Center for Infectious Disease"/>
            <person name="Wu L."/>
            <person name="Ma J."/>
        </authorList>
    </citation>
    <scope>NUCLEOTIDE SEQUENCE [LARGE SCALE GENOMIC DNA]</scope>
    <source>
        <strain evidence="3">KCTC 22154</strain>
    </source>
</reference>
<keyword evidence="1" id="KW-0732">Signal</keyword>
<keyword evidence="3" id="KW-1185">Reference proteome</keyword>
<comment type="caution">
    <text evidence="2">The sequence shown here is derived from an EMBL/GenBank/DDBJ whole genome shotgun (WGS) entry which is preliminary data.</text>
</comment>
<name>A0A8H9LY73_9GAMM</name>
<evidence type="ECO:0008006" key="4">
    <source>
        <dbReference type="Google" id="ProtNLM"/>
    </source>
</evidence>
<evidence type="ECO:0000313" key="2">
    <source>
        <dbReference type="EMBL" id="GGW34197.1"/>
    </source>
</evidence>
<dbReference type="EMBL" id="BMXN01000018">
    <property type="protein sequence ID" value="GGW34197.1"/>
    <property type="molecule type" value="Genomic_DNA"/>
</dbReference>
<organism evidence="2 3">
    <name type="scientific">Vreelandella hamiltonii</name>
    <dbReference type="NCBI Taxonomy" id="502829"/>
    <lineage>
        <taxon>Bacteria</taxon>
        <taxon>Pseudomonadati</taxon>
        <taxon>Pseudomonadota</taxon>
        <taxon>Gammaproteobacteria</taxon>
        <taxon>Oceanospirillales</taxon>
        <taxon>Halomonadaceae</taxon>
        <taxon>Vreelandella</taxon>
    </lineage>
</organism>
<evidence type="ECO:0000313" key="3">
    <source>
        <dbReference type="Proteomes" id="UP000623776"/>
    </source>
</evidence>